<keyword evidence="3" id="KW-1185">Reference proteome</keyword>
<reference evidence="2" key="1">
    <citation type="submission" date="2020-04" db="EMBL/GenBank/DDBJ databases">
        <title>Analysis of mating type loci in Filobasidium floriforme.</title>
        <authorList>
            <person name="Nowrousian M."/>
        </authorList>
    </citation>
    <scope>NUCLEOTIDE SEQUENCE</scope>
    <source>
        <strain evidence="2">CBS 6242</strain>
    </source>
</reference>
<proteinExistence type="predicted"/>
<dbReference type="AlphaFoldDB" id="A0A8K0JKC0"/>
<dbReference type="EMBL" id="JABELV010000068">
    <property type="protein sequence ID" value="KAG7535880.1"/>
    <property type="molecule type" value="Genomic_DNA"/>
</dbReference>
<evidence type="ECO:0000256" key="1">
    <source>
        <dbReference type="SAM" id="SignalP"/>
    </source>
</evidence>
<gene>
    <name evidence="2" type="ORF">FFLO_03626</name>
</gene>
<evidence type="ECO:0008006" key="4">
    <source>
        <dbReference type="Google" id="ProtNLM"/>
    </source>
</evidence>
<dbReference type="Proteomes" id="UP000812966">
    <property type="component" value="Unassembled WGS sequence"/>
</dbReference>
<evidence type="ECO:0000313" key="3">
    <source>
        <dbReference type="Proteomes" id="UP000812966"/>
    </source>
</evidence>
<organism evidence="2 3">
    <name type="scientific">Filobasidium floriforme</name>
    <dbReference type="NCBI Taxonomy" id="5210"/>
    <lineage>
        <taxon>Eukaryota</taxon>
        <taxon>Fungi</taxon>
        <taxon>Dikarya</taxon>
        <taxon>Basidiomycota</taxon>
        <taxon>Agaricomycotina</taxon>
        <taxon>Tremellomycetes</taxon>
        <taxon>Filobasidiales</taxon>
        <taxon>Filobasidiaceae</taxon>
        <taxon>Filobasidium</taxon>
    </lineage>
</organism>
<evidence type="ECO:0000313" key="2">
    <source>
        <dbReference type="EMBL" id="KAG7535880.1"/>
    </source>
</evidence>
<keyword evidence="1" id="KW-0732">Signal</keyword>
<sequence length="243" mass="26662">MSRFMLGSTVVASLISLMAHASPIATLDKRLMTVFTVQPDTLGEWAVEDSYGRHTTEPFKSFKSVDYREFSACLLECAQNTACEMLQWTGGHPTAGSATQESQLPTCKLYKDLNMQSVGPMDPEAPDGECLMARLGDHPNPNPKSPSYKVELTWAPATPVASLEKRDMQVFTVQNNTRGTWTDSRGILAPLAIHESPNFTGISSCMALCVQDTGQCISIDLLLVYMLRPFPTLIMSTMITTSL</sequence>
<name>A0A8K0JKC0_9TREE</name>
<feature type="chain" id="PRO_5035452487" description="Apple domain-containing protein" evidence="1">
    <location>
        <begin position="22"/>
        <end position="243"/>
    </location>
</feature>
<accession>A0A8K0JKC0</accession>
<protein>
    <recommendedName>
        <fullName evidence="4">Apple domain-containing protein</fullName>
    </recommendedName>
</protein>
<comment type="caution">
    <text evidence="2">The sequence shown here is derived from an EMBL/GenBank/DDBJ whole genome shotgun (WGS) entry which is preliminary data.</text>
</comment>
<feature type="signal peptide" evidence="1">
    <location>
        <begin position="1"/>
        <end position="21"/>
    </location>
</feature>